<dbReference type="PANTHER" id="PTHR30446:SF0">
    <property type="entry name" value="RECOMBINATION PROTEIN RECR"/>
    <property type="match status" value="1"/>
</dbReference>
<proteinExistence type="inferred from homology"/>
<keyword evidence="5 7" id="KW-0233">DNA recombination</keyword>
<dbReference type="InterPro" id="IPR006171">
    <property type="entry name" value="TOPRIM_dom"/>
</dbReference>
<dbReference type="InterPro" id="IPR023627">
    <property type="entry name" value="Rcmb_RecR"/>
</dbReference>
<keyword evidence="6 7" id="KW-0234">DNA repair</keyword>
<name>A0ABP0EU98_9RICK</name>
<dbReference type="InterPro" id="IPR034137">
    <property type="entry name" value="TOPRIM_RecR"/>
</dbReference>
<evidence type="ECO:0000259" key="8">
    <source>
        <dbReference type="PROSITE" id="PS50880"/>
    </source>
</evidence>
<dbReference type="RefSeq" id="WP_338364892.1">
    <property type="nucleotide sequence ID" value="NZ_CAWVOK010000034.1"/>
</dbReference>
<evidence type="ECO:0000256" key="6">
    <source>
        <dbReference type="ARBA" id="ARBA00023204"/>
    </source>
</evidence>
<organism evidence="9 10">
    <name type="scientific">Candidatus Xenohaliotis californiensis</name>
    <dbReference type="NCBI Taxonomy" id="84677"/>
    <lineage>
        <taxon>Bacteria</taxon>
        <taxon>Pseudomonadati</taxon>
        <taxon>Pseudomonadota</taxon>
        <taxon>Alphaproteobacteria</taxon>
        <taxon>Rickettsiales</taxon>
        <taxon>Anaplasmataceae</taxon>
        <taxon>Candidatus Xenohaliotis</taxon>
    </lineage>
</organism>
<comment type="function">
    <text evidence="7">May play a role in DNA repair. It seems to be involved in an RecBC-independent recombinational process of DNA repair. It may act with RecF and RecO.</text>
</comment>
<feature type="domain" description="Toprim" evidence="8">
    <location>
        <begin position="79"/>
        <end position="173"/>
    </location>
</feature>
<evidence type="ECO:0000313" key="9">
    <source>
        <dbReference type="EMBL" id="CAK8163564.1"/>
    </source>
</evidence>
<keyword evidence="3 7" id="KW-0863">Zinc-finger</keyword>
<dbReference type="CDD" id="cd01025">
    <property type="entry name" value="TOPRIM_recR"/>
    <property type="match status" value="1"/>
</dbReference>
<keyword evidence="1 7" id="KW-0479">Metal-binding</keyword>
<reference evidence="9 10" key="1">
    <citation type="submission" date="2024-01" db="EMBL/GenBank/DDBJ databases">
        <authorList>
            <person name="Kunselman E."/>
        </authorList>
    </citation>
    <scope>NUCLEOTIDE SEQUENCE [LARGE SCALE GENOMIC DNA]</scope>
    <source>
        <strain evidence="9">2 abalone samples</strain>
    </source>
</reference>
<protein>
    <recommendedName>
        <fullName evidence="7">Recombination protein RecR</fullName>
    </recommendedName>
</protein>
<accession>A0ABP0EU98</accession>
<sequence length="198" mass="21764">MHSEVIDCMMKSICQLPGIGPKSARRLTLHILKYKETVMTSLLHSLSLANDKIKSCSICYNISEADPCHICSNPKREKNKICIVKDVADLWILEDSKIYNGLYHVLGGNLSAVENIGPNDINLQSLIQRTTSGIEEVIIATDATLSGQTTAHYIANALKLKNIITSRLAFGIPIGGELDYLDNGTLEVALRNRSKLIT</sequence>
<dbReference type="Gene3D" id="1.10.8.420">
    <property type="entry name" value="RecR Domain 1"/>
    <property type="match status" value="1"/>
</dbReference>
<dbReference type="Pfam" id="PF21176">
    <property type="entry name" value="RecR_HhH"/>
    <property type="match status" value="1"/>
</dbReference>
<dbReference type="SUPFAM" id="SSF111304">
    <property type="entry name" value="Recombination protein RecR"/>
    <property type="match status" value="1"/>
</dbReference>
<dbReference type="NCBIfam" id="TIGR00615">
    <property type="entry name" value="recR"/>
    <property type="match status" value="1"/>
</dbReference>
<dbReference type="SMART" id="SM00493">
    <property type="entry name" value="TOPRIM"/>
    <property type="match status" value="1"/>
</dbReference>
<gene>
    <name evidence="7 9" type="primary">recR</name>
    <name evidence="9" type="ORF">CAXC1_80022</name>
</gene>
<dbReference type="Pfam" id="PF13662">
    <property type="entry name" value="Toprim_4"/>
    <property type="match status" value="1"/>
</dbReference>
<dbReference type="Pfam" id="PF21175">
    <property type="entry name" value="RecR_C"/>
    <property type="match status" value="1"/>
</dbReference>
<evidence type="ECO:0000256" key="5">
    <source>
        <dbReference type="ARBA" id="ARBA00023172"/>
    </source>
</evidence>
<dbReference type="Gene3D" id="3.40.1360.10">
    <property type="match status" value="1"/>
</dbReference>
<evidence type="ECO:0000256" key="4">
    <source>
        <dbReference type="ARBA" id="ARBA00022833"/>
    </source>
</evidence>
<dbReference type="EMBL" id="CAWVOK010000034">
    <property type="protein sequence ID" value="CAK8163564.1"/>
    <property type="molecule type" value="Genomic_DNA"/>
</dbReference>
<dbReference type="PANTHER" id="PTHR30446">
    <property type="entry name" value="RECOMBINATION PROTEIN RECR"/>
    <property type="match status" value="1"/>
</dbReference>
<evidence type="ECO:0000256" key="2">
    <source>
        <dbReference type="ARBA" id="ARBA00022763"/>
    </source>
</evidence>
<keyword evidence="4 7" id="KW-0862">Zinc</keyword>
<dbReference type="InterPro" id="IPR000093">
    <property type="entry name" value="DNA_Rcmb_RecR"/>
</dbReference>
<evidence type="ECO:0000313" key="10">
    <source>
        <dbReference type="Proteomes" id="UP001314181"/>
    </source>
</evidence>
<keyword evidence="10" id="KW-1185">Reference proteome</keyword>
<dbReference type="Proteomes" id="UP001314181">
    <property type="component" value="Unassembled WGS sequence"/>
</dbReference>
<dbReference type="InterPro" id="IPR015967">
    <property type="entry name" value="Rcmb_RecR_Znf"/>
</dbReference>
<comment type="caution">
    <text evidence="9">The sequence shown here is derived from an EMBL/GenBank/DDBJ whole genome shotgun (WGS) entry which is preliminary data.</text>
</comment>
<dbReference type="PROSITE" id="PS50880">
    <property type="entry name" value="TOPRIM"/>
    <property type="match status" value="1"/>
</dbReference>
<dbReference type="Gene3D" id="3.30.60.80">
    <property type="match status" value="1"/>
</dbReference>
<evidence type="ECO:0000256" key="3">
    <source>
        <dbReference type="ARBA" id="ARBA00022771"/>
    </source>
</evidence>
<dbReference type="HAMAP" id="MF_00017">
    <property type="entry name" value="RecR"/>
    <property type="match status" value="1"/>
</dbReference>
<keyword evidence="2 7" id="KW-0227">DNA damage</keyword>
<feature type="zinc finger region" description="C4-type" evidence="7">
    <location>
        <begin position="56"/>
        <end position="71"/>
    </location>
</feature>
<dbReference type="Gene3D" id="6.10.250.240">
    <property type="match status" value="1"/>
</dbReference>
<evidence type="ECO:0000256" key="7">
    <source>
        <dbReference type="HAMAP-Rule" id="MF_00017"/>
    </source>
</evidence>
<dbReference type="Pfam" id="PF02132">
    <property type="entry name" value="RecR_ZnF"/>
    <property type="match status" value="1"/>
</dbReference>
<evidence type="ECO:0000256" key="1">
    <source>
        <dbReference type="ARBA" id="ARBA00022723"/>
    </source>
</evidence>
<comment type="similarity">
    <text evidence="7">Belongs to the RecR family.</text>
</comment>